<evidence type="ECO:0000313" key="4">
    <source>
        <dbReference type="EMBL" id="MDP9822156.1"/>
    </source>
</evidence>
<dbReference type="PANTHER" id="PTHR43877:SF2">
    <property type="entry name" value="AMINOALKYLPHOSPHONATE N-ACETYLTRANSFERASE-RELATED"/>
    <property type="match status" value="1"/>
</dbReference>
<name>A0ABT9NP21_9ACTN</name>
<dbReference type="Pfam" id="PF00583">
    <property type="entry name" value="Acetyltransf_1"/>
    <property type="match status" value="1"/>
</dbReference>
<evidence type="ECO:0000313" key="5">
    <source>
        <dbReference type="Proteomes" id="UP001240447"/>
    </source>
</evidence>
<proteinExistence type="predicted"/>
<dbReference type="PROSITE" id="PS51186">
    <property type="entry name" value="GNAT"/>
    <property type="match status" value="1"/>
</dbReference>
<evidence type="ECO:0000256" key="1">
    <source>
        <dbReference type="ARBA" id="ARBA00022679"/>
    </source>
</evidence>
<keyword evidence="5" id="KW-1185">Reference proteome</keyword>
<feature type="domain" description="N-acetyltransferase" evidence="3">
    <location>
        <begin position="1"/>
        <end position="161"/>
    </location>
</feature>
<dbReference type="PANTHER" id="PTHR43877">
    <property type="entry name" value="AMINOALKYLPHOSPHONATE N-ACETYLTRANSFERASE-RELATED-RELATED"/>
    <property type="match status" value="1"/>
</dbReference>
<sequence length="162" mass="17733">MDLRPSRLSDPHALELIARVQAEYVERYGGEDEAPIRYDEFDAPAGAFFIGYADLGAGPVPVAMGGWRRASTQALGGREVAEIKRMFVDAAARRRGYAAAVLRHLEQTAAEAGIDVLVLETGLRQPEAMALYEAHGYVPIPGYGYYRDAPLSRCYAKKLAKS</sequence>
<dbReference type="EMBL" id="JAUSQM010000001">
    <property type="protein sequence ID" value="MDP9822156.1"/>
    <property type="molecule type" value="Genomic_DNA"/>
</dbReference>
<gene>
    <name evidence="4" type="ORF">J2S59_001965</name>
</gene>
<comment type="caution">
    <text evidence="4">The sequence shown here is derived from an EMBL/GenBank/DDBJ whole genome shotgun (WGS) entry which is preliminary data.</text>
</comment>
<evidence type="ECO:0000256" key="2">
    <source>
        <dbReference type="ARBA" id="ARBA00023315"/>
    </source>
</evidence>
<accession>A0ABT9NP21</accession>
<dbReference type="SUPFAM" id="SSF55729">
    <property type="entry name" value="Acyl-CoA N-acyltransferases (Nat)"/>
    <property type="match status" value="1"/>
</dbReference>
<keyword evidence="2" id="KW-0012">Acyltransferase</keyword>
<dbReference type="InterPro" id="IPR000182">
    <property type="entry name" value="GNAT_dom"/>
</dbReference>
<dbReference type="Gene3D" id="3.40.630.30">
    <property type="match status" value="1"/>
</dbReference>
<organism evidence="4 5">
    <name type="scientific">Nocardioides massiliensis</name>
    <dbReference type="NCBI Taxonomy" id="1325935"/>
    <lineage>
        <taxon>Bacteria</taxon>
        <taxon>Bacillati</taxon>
        <taxon>Actinomycetota</taxon>
        <taxon>Actinomycetes</taxon>
        <taxon>Propionibacteriales</taxon>
        <taxon>Nocardioidaceae</taxon>
        <taxon>Nocardioides</taxon>
    </lineage>
</organism>
<evidence type="ECO:0000259" key="3">
    <source>
        <dbReference type="PROSITE" id="PS51186"/>
    </source>
</evidence>
<protein>
    <submittedName>
        <fullName evidence="4">GNAT superfamily N-acetyltransferase</fullName>
    </submittedName>
</protein>
<dbReference type="InterPro" id="IPR016181">
    <property type="entry name" value="Acyl_CoA_acyltransferase"/>
</dbReference>
<keyword evidence="1" id="KW-0808">Transferase</keyword>
<dbReference type="Proteomes" id="UP001240447">
    <property type="component" value="Unassembled WGS sequence"/>
</dbReference>
<dbReference type="RefSeq" id="WP_068121246.1">
    <property type="nucleotide sequence ID" value="NZ_CCXJ01000349.1"/>
</dbReference>
<dbReference type="InterPro" id="IPR050832">
    <property type="entry name" value="Bact_Acetyltransf"/>
</dbReference>
<reference evidence="4 5" key="1">
    <citation type="submission" date="2023-07" db="EMBL/GenBank/DDBJ databases">
        <title>Sequencing the genomes of 1000 actinobacteria strains.</title>
        <authorList>
            <person name="Klenk H.-P."/>
        </authorList>
    </citation>
    <scope>NUCLEOTIDE SEQUENCE [LARGE SCALE GENOMIC DNA]</scope>
    <source>
        <strain evidence="4 5">GD13</strain>
    </source>
</reference>